<dbReference type="Gene3D" id="3.10.450.620">
    <property type="entry name" value="JHP933, nucleotidyltransferase-like core domain"/>
    <property type="match status" value="1"/>
</dbReference>
<evidence type="ECO:0000313" key="2">
    <source>
        <dbReference type="Proteomes" id="UP000034932"/>
    </source>
</evidence>
<proteinExistence type="predicted"/>
<sequence length="218" mass="25585">MGEVTILTPEQKSIFVKIAANSFLTNNFYFSGGTALSEVYLKHRESLDLDFFADKRFDNQMLFSFLLEWGKQLKFTIQPQRAEDTFIYLLNFDGGKKLKLDFAYYPYKRLEPGTSYKKVTVDSLLDIAVNKLLLMNQRSEVKDYVDLYFLLDEYTVWDLIEGVKVKFRTERDPLTLAADFLAVEEFEYLPKMLKPLTLNELKKFFKKRAKKLAKDLVI</sequence>
<gene>
    <name evidence="1" type="ORF">UT19_C0003G0023</name>
</gene>
<dbReference type="EMBL" id="LBVW01000003">
    <property type="protein sequence ID" value="KKQ94218.1"/>
    <property type="molecule type" value="Genomic_DNA"/>
</dbReference>
<comment type="caution">
    <text evidence="1">The sequence shown here is derived from an EMBL/GenBank/DDBJ whole genome shotgun (WGS) entry which is preliminary data.</text>
</comment>
<dbReference type="STRING" id="1618573.UT19_C0003G0023"/>
<evidence type="ECO:0008006" key="3">
    <source>
        <dbReference type="Google" id="ProtNLM"/>
    </source>
</evidence>
<name>A0A0G0LQR2_9BACT</name>
<dbReference type="InterPro" id="IPR014942">
    <property type="entry name" value="AbiEii"/>
</dbReference>
<reference evidence="1 2" key="1">
    <citation type="journal article" date="2015" name="Nature">
        <title>rRNA introns, odd ribosomes, and small enigmatic genomes across a large radiation of phyla.</title>
        <authorList>
            <person name="Brown C.T."/>
            <person name="Hug L.A."/>
            <person name="Thomas B.C."/>
            <person name="Sharon I."/>
            <person name="Castelle C.J."/>
            <person name="Singh A."/>
            <person name="Wilkins M.J."/>
            <person name="Williams K.H."/>
            <person name="Banfield J.F."/>
        </authorList>
    </citation>
    <scope>NUCLEOTIDE SEQUENCE [LARGE SCALE GENOMIC DNA]</scope>
</reference>
<organism evidence="1 2">
    <name type="scientific">Candidatus Woesebacteria bacterium GW2011_GWB1_39_10b</name>
    <dbReference type="NCBI Taxonomy" id="1618573"/>
    <lineage>
        <taxon>Bacteria</taxon>
        <taxon>Candidatus Woeseibacteriota</taxon>
    </lineage>
</organism>
<dbReference type="AlphaFoldDB" id="A0A0G0LQR2"/>
<accession>A0A0G0LQR2</accession>
<dbReference type="Pfam" id="PF08843">
    <property type="entry name" value="AbiEii"/>
    <property type="match status" value="1"/>
</dbReference>
<evidence type="ECO:0000313" key="1">
    <source>
        <dbReference type="EMBL" id="KKQ94218.1"/>
    </source>
</evidence>
<protein>
    <recommendedName>
        <fullName evidence="3">Nucleotidyl transferase AbiEii/AbiGii toxin family protein</fullName>
    </recommendedName>
</protein>
<dbReference type="Proteomes" id="UP000034932">
    <property type="component" value="Unassembled WGS sequence"/>
</dbReference>